<gene>
    <name evidence="15" type="ORF">BI308_04100</name>
</gene>
<evidence type="ECO:0000256" key="2">
    <source>
        <dbReference type="ARBA" id="ARBA00004651"/>
    </source>
</evidence>
<evidence type="ECO:0000256" key="13">
    <source>
        <dbReference type="SAM" id="Phobius"/>
    </source>
</evidence>
<evidence type="ECO:0000256" key="6">
    <source>
        <dbReference type="ARBA" id="ARBA00022723"/>
    </source>
</evidence>
<dbReference type="Pfam" id="PF01435">
    <property type="entry name" value="Peptidase_M48"/>
    <property type="match status" value="1"/>
</dbReference>
<feature type="transmembrane region" description="Helical" evidence="13">
    <location>
        <begin position="633"/>
        <end position="654"/>
    </location>
</feature>
<feature type="transmembrane region" description="Helical" evidence="13">
    <location>
        <begin position="166"/>
        <end position="195"/>
    </location>
</feature>
<dbReference type="AlphaFoldDB" id="A0A1L9QW44"/>
<keyword evidence="7" id="KW-0378">Hydrolase</keyword>
<keyword evidence="4" id="KW-0645">Protease</keyword>
<evidence type="ECO:0000256" key="4">
    <source>
        <dbReference type="ARBA" id="ARBA00022670"/>
    </source>
</evidence>
<evidence type="ECO:0000313" key="15">
    <source>
        <dbReference type="EMBL" id="OJJ26883.1"/>
    </source>
</evidence>
<evidence type="ECO:0000256" key="5">
    <source>
        <dbReference type="ARBA" id="ARBA00022692"/>
    </source>
</evidence>
<feature type="transmembrane region" description="Helical" evidence="13">
    <location>
        <begin position="778"/>
        <end position="797"/>
    </location>
</feature>
<dbReference type="PANTHER" id="PTHR43221:SF1">
    <property type="entry name" value="PROTEASE HTPX"/>
    <property type="match status" value="1"/>
</dbReference>
<dbReference type="GO" id="GO:0005886">
    <property type="term" value="C:plasma membrane"/>
    <property type="evidence" value="ECO:0007669"/>
    <property type="project" value="UniProtKB-SubCell"/>
</dbReference>
<comment type="caution">
    <text evidence="15">The sequence shown here is derived from an EMBL/GenBank/DDBJ whole genome shotgun (WGS) entry which is preliminary data.</text>
</comment>
<evidence type="ECO:0000313" key="16">
    <source>
        <dbReference type="Proteomes" id="UP000183940"/>
    </source>
</evidence>
<dbReference type="InterPro" id="IPR001915">
    <property type="entry name" value="Peptidase_M48"/>
</dbReference>
<organism evidence="15 16">
    <name type="scientific">Roseofilum reptotaenium AO1-A</name>
    <dbReference type="NCBI Taxonomy" id="1925591"/>
    <lineage>
        <taxon>Bacteria</taxon>
        <taxon>Bacillati</taxon>
        <taxon>Cyanobacteriota</taxon>
        <taxon>Cyanophyceae</taxon>
        <taxon>Desertifilales</taxon>
        <taxon>Desertifilaceae</taxon>
        <taxon>Roseofilum</taxon>
    </lineage>
</organism>
<name>A0A1L9QW44_9CYAN</name>
<evidence type="ECO:0000256" key="11">
    <source>
        <dbReference type="ARBA" id="ARBA00023136"/>
    </source>
</evidence>
<evidence type="ECO:0000256" key="10">
    <source>
        <dbReference type="ARBA" id="ARBA00023049"/>
    </source>
</evidence>
<keyword evidence="3" id="KW-1003">Cell membrane</keyword>
<evidence type="ECO:0000256" key="1">
    <source>
        <dbReference type="ARBA" id="ARBA00001947"/>
    </source>
</evidence>
<dbReference type="Proteomes" id="UP000183940">
    <property type="component" value="Unassembled WGS sequence"/>
</dbReference>
<reference evidence="15" key="1">
    <citation type="submission" date="2016-10" db="EMBL/GenBank/DDBJ databases">
        <title>CRISPR-Cas defence system in Roseofilum reptotaenium: evidence of a bacteriophage-cyanobacterium arms race in the coral black band disease.</title>
        <authorList>
            <person name="Buerger P."/>
            <person name="Wood-Charlson E.M."/>
            <person name="Weynberg K.D."/>
            <person name="Willis B."/>
            <person name="Van Oppen M.J."/>
        </authorList>
    </citation>
    <scope>NUCLEOTIDE SEQUENCE [LARGE SCALE GENOMIC DNA]</scope>
    <source>
        <strain evidence="15">AO1-A</strain>
    </source>
</reference>
<dbReference type="EMBL" id="MLAW01000004">
    <property type="protein sequence ID" value="OJJ26883.1"/>
    <property type="molecule type" value="Genomic_DNA"/>
</dbReference>
<keyword evidence="8" id="KW-0862">Zinc</keyword>
<dbReference type="STRING" id="1925591.BI308_04100"/>
<evidence type="ECO:0000256" key="7">
    <source>
        <dbReference type="ARBA" id="ARBA00022801"/>
    </source>
</evidence>
<evidence type="ECO:0000259" key="14">
    <source>
        <dbReference type="Pfam" id="PF01435"/>
    </source>
</evidence>
<comment type="subcellular location">
    <subcellularLocation>
        <location evidence="2">Cell membrane</location>
        <topology evidence="2">Multi-pass membrane protein</topology>
    </subcellularLocation>
</comment>
<dbReference type="Gene3D" id="3.30.2010.10">
    <property type="entry name" value="Metalloproteases ('zincins'), catalytic domain"/>
    <property type="match status" value="1"/>
</dbReference>
<feature type="transmembrane region" description="Helical" evidence="13">
    <location>
        <begin position="333"/>
        <end position="351"/>
    </location>
</feature>
<comment type="cofactor">
    <cofactor evidence="1">
        <name>Zn(2+)</name>
        <dbReference type="ChEBI" id="CHEBI:29105"/>
    </cofactor>
</comment>
<sequence>MSSPPPKRPSLTAGLAALKRQEYDRAIAHLNGVYTNESEGIRKRRAQQGLVIAYRKVGQGQQALNLCQLLIYSPDAPFQNWAKKTLPKLKRQFPNLEPSKTMSPDDPTDALPISAPQAPKTEVKEPNNRLSSPCATPEVRTWKNAGRAKRWGTLPKTSKLGSDIRWLWGLQGITGIAFFGWMVTVIEISIALVQYLLLKLPFLNPWQILYRDPTLFLFIFSLLIFIASPALLSLLLKKRYELEPLNLEHLKTIRPESATVIQRCCRQRKLPQPTLGILPTSLPLIFTYIQYPIGHLRPTGHIVISQGMLDRLEDDELAIFYATQLAHILNWDFLLLSACVCFLQLPYTLYWSISKLGERLADRLDIRLLELIVRGLSTLLANLSYTYYHLFRLPLLLLSRWRLLYSDATAVSLTGNPNAFTRGLLKLAQSWHRGIIQISSVPEVVERFDLLLPLGVEQAIAIGNLTPNQPFESVLQWDLHNLYRYGVTLLNSHGRLGDRLQRLTDLARFFRLETELDLPFIPPRHFSLSSDFTQWLTTQMNFSLETQLRLPFSSPIRLSLPSTLPEWLKTAINLSVATSIFVNNSLPLFPRALCQAFIVGIGFRLVLMLVGAIAYFFYVGQLVWLSQDQDGDLITACYFISLSLILMLQINRYYPEVRPLQDQRIDHSETFAKLQIDATLTPQKRQIIRLQGKLLGRRGVHNGLGQTLILHTSAGLIRLRHCPRASIFGDWGINPVCPKDLMGQSVKVGGWLRRGADVAIDLAYLEGRSQLQANSYHPLLLSLLAIASGLWGAYLVFQT</sequence>
<proteinExistence type="predicted"/>
<keyword evidence="9 13" id="KW-1133">Transmembrane helix</keyword>
<dbReference type="InterPro" id="IPR050083">
    <property type="entry name" value="HtpX_protease"/>
</dbReference>
<keyword evidence="5 13" id="KW-0812">Transmembrane</keyword>
<keyword evidence="11 13" id="KW-0472">Membrane</keyword>
<dbReference type="GO" id="GO:0004222">
    <property type="term" value="F:metalloendopeptidase activity"/>
    <property type="evidence" value="ECO:0007669"/>
    <property type="project" value="InterPro"/>
</dbReference>
<keyword evidence="6" id="KW-0479">Metal-binding</keyword>
<protein>
    <recommendedName>
        <fullName evidence="14">Peptidase M48 domain-containing protein</fullName>
    </recommendedName>
</protein>
<feature type="domain" description="Peptidase M48" evidence="14">
    <location>
        <begin position="293"/>
        <end position="505"/>
    </location>
</feature>
<feature type="transmembrane region" description="Helical" evidence="13">
    <location>
        <begin position="215"/>
        <end position="236"/>
    </location>
</feature>
<accession>A0A1L9QW44</accession>
<evidence type="ECO:0000256" key="12">
    <source>
        <dbReference type="SAM" id="MobiDB-lite"/>
    </source>
</evidence>
<evidence type="ECO:0000256" key="8">
    <source>
        <dbReference type="ARBA" id="ARBA00022833"/>
    </source>
</evidence>
<evidence type="ECO:0000256" key="9">
    <source>
        <dbReference type="ARBA" id="ARBA00022989"/>
    </source>
</evidence>
<evidence type="ECO:0000256" key="3">
    <source>
        <dbReference type="ARBA" id="ARBA00022475"/>
    </source>
</evidence>
<dbReference type="GO" id="GO:0046872">
    <property type="term" value="F:metal ion binding"/>
    <property type="evidence" value="ECO:0007669"/>
    <property type="project" value="UniProtKB-KW"/>
</dbReference>
<keyword evidence="16" id="KW-1185">Reference proteome</keyword>
<feature type="region of interest" description="Disordered" evidence="12">
    <location>
        <begin position="94"/>
        <end position="135"/>
    </location>
</feature>
<dbReference type="GO" id="GO:0006508">
    <property type="term" value="P:proteolysis"/>
    <property type="evidence" value="ECO:0007669"/>
    <property type="project" value="UniProtKB-KW"/>
</dbReference>
<keyword evidence="10" id="KW-0482">Metalloprotease</keyword>
<feature type="transmembrane region" description="Helical" evidence="13">
    <location>
        <begin position="596"/>
        <end position="618"/>
    </location>
</feature>
<dbReference type="PANTHER" id="PTHR43221">
    <property type="entry name" value="PROTEASE HTPX"/>
    <property type="match status" value="1"/>
</dbReference>